<comment type="caution">
    <text evidence="9">The sequence shown here is derived from an EMBL/GenBank/DDBJ whole genome shotgun (WGS) entry which is preliminary data.</text>
</comment>
<dbReference type="CDD" id="cd06173">
    <property type="entry name" value="MFS_MefA_like"/>
    <property type="match status" value="1"/>
</dbReference>
<dbReference type="InterPro" id="IPR020846">
    <property type="entry name" value="MFS_dom"/>
</dbReference>
<keyword evidence="3" id="KW-1003">Cell membrane</keyword>
<reference evidence="9 10" key="1">
    <citation type="submission" date="2019-10" db="EMBL/GenBank/DDBJ databases">
        <title>Streptomyces sp. nov., a novel actinobacterium isolated from alkaline environment.</title>
        <authorList>
            <person name="Golinska P."/>
        </authorList>
    </citation>
    <scope>NUCLEOTIDE SEQUENCE [LARGE SCALE GENOMIC DNA]</scope>
    <source>
        <strain evidence="9 10">OF1</strain>
    </source>
</reference>
<dbReference type="PANTHER" id="PTHR23513:SF6">
    <property type="entry name" value="MAJOR FACILITATOR SUPERFAMILY ASSOCIATED DOMAIN-CONTAINING PROTEIN"/>
    <property type="match status" value="1"/>
</dbReference>
<dbReference type="Pfam" id="PF05977">
    <property type="entry name" value="MFS_3"/>
    <property type="match status" value="1"/>
</dbReference>
<feature type="transmembrane region" description="Helical" evidence="7">
    <location>
        <begin position="48"/>
        <end position="69"/>
    </location>
</feature>
<dbReference type="Gene3D" id="1.20.1250.20">
    <property type="entry name" value="MFS general substrate transporter like domains"/>
    <property type="match status" value="1"/>
</dbReference>
<sequence length="426" mass="44942">MRRATGVLELLRDPTYIRYWLSVVASFLGDAITRITLIYLVATETDNPVLYVSLVVIAQLLPFGVLGTFVGPLADRLPARVLMVGSDVVRAVLVLLMIAARDQPTVLLLLILLVGVGKAFFETARITAVPLIVRGHSIPTAIALFQSTNHTINLVGPAMGGLLLAIGRVEAVFVLNAATYLLSAALLWSMAVLRGAPAPAEGTEREPYWRALRTGIGGVLSVPSLRFLTVLLMPVMLAVGLFTTNLNTQLLAVFTLGPLAFGLAQAAFGAGSIAGALIGPPLVRRFDDRRLIIGTVVLFGVSMLLLEPTGRLRDSLGDPVVLAWCLLAGLGSGLFQVPVANTLLSDLPEQLRGRGVGLLNALMMNFMIVGVVFGGLAADRVGIAESIILTGALLLPCALLIALSPLGRPPQAKAGTGAERDTTEVR</sequence>
<feature type="transmembrane region" description="Helical" evidence="7">
    <location>
        <begin position="291"/>
        <end position="309"/>
    </location>
</feature>
<feature type="transmembrane region" description="Helical" evidence="7">
    <location>
        <begin position="383"/>
        <end position="403"/>
    </location>
</feature>
<feature type="transmembrane region" description="Helical" evidence="7">
    <location>
        <begin position="259"/>
        <end position="279"/>
    </location>
</feature>
<evidence type="ECO:0000259" key="8">
    <source>
        <dbReference type="PROSITE" id="PS50850"/>
    </source>
</evidence>
<evidence type="ECO:0000256" key="3">
    <source>
        <dbReference type="ARBA" id="ARBA00022475"/>
    </source>
</evidence>
<feature type="transmembrane region" description="Helical" evidence="7">
    <location>
        <begin position="214"/>
        <end position="239"/>
    </location>
</feature>
<accession>A0A5P0YLL8</accession>
<proteinExistence type="predicted"/>
<dbReference type="EMBL" id="VJYK02000032">
    <property type="protein sequence ID" value="MQS01264.1"/>
    <property type="molecule type" value="Genomic_DNA"/>
</dbReference>
<keyword evidence="6 7" id="KW-0472">Membrane</keyword>
<feature type="transmembrane region" description="Helical" evidence="7">
    <location>
        <begin position="321"/>
        <end position="344"/>
    </location>
</feature>
<organism evidence="9 10">
    <name type="scientific">Streptomyces alkaliterrae</name>
    <dbReference type="NCBI Taxonomy" id="2213162"/>
    <lineage>
        <taxon>Bacteria</taxon>
        <taxon>Bacillati</taxon>
        <taxon>Actinomycetota</taxon>
        <taxon>Actinomycetes</taxon>
        <taxon>Kitasatosporales</taxon>
        <taxon>Streptomycetaceae</taxon>
        <taxon>Streptomyces</taxon>
    </lineage>
</organism>
<dbReference type="AlphaFoldDB" id="A0A5P0YLL8"/>
<feature type="transmembrane region" description="Helical" evidence="7">
    <location>
        <begin position="20"/>
        <end position="42"/>
    </location>
</feature>
<dbReference type="PANTHER" id="PTHR23513">
    <property type="entry name" value="INTEGRAL MEMBRANE EFFLUX PROTEIN-RELATED"/>
    <property type="match status" value="1"/>
</dbReference>
<dbReference type="GO" id="GO:0022857">
    <property type="term" value="F:transmembrane transporter activity"/>
    <property type="evidence" value="ECO:0007669"/>
    <property type="project" value="InterPro"/>
</dbReference>
<gene>
    <name evidence="9" type="ORF">FNX44_005130</name>
</gene>
<dbReference type="InterPro" id="IPR036259">
    <property type="entry name" value="MFS_trans_sf"/>
</dbReference>
<comment type="subcellular location">
    <subcellularLocation>
        <location evidence="1">Cell membrane</location>
        <topology evidence="1">Multi-pass membrane protein</topology>
    </subcellularLocation>
</comment>
<feature type="transmembrane region" description="Helical" evidence="7">
    <location>
        <begin position="105"/>
        <end position="121"/>
    </location>
</feature>
<evidence type="ECO:0000313" key="9">
    <source>
        <dbReference type="EMBL" id="MQS01264.1"/>
    </source>
</evidence>
<dbReference type="OrthoDB" id="3661340at2"/>
<keyword evidence="4 7" id="KW-0812">Transmembrane</keyword>
<evidence type="ECO:0000256" key="4">
    <source>
        <dbReference type="ARBA" id="ARBA00022692"/>
    </source>
</evidence>
<evidence type="ECO:0000256" key="6">
    <source>
        <dbReference type="ARBA" id="ARBA00023136"/>
    </source>
</evidence>
<dbReference type="GO" id="GO:0005886">
    <property type="term" value="C:plasma membrane"/>
    <property type="evidence" value="ECO:0007669"/>
    <property type="project" value="UniProtKB-SubCell"/>
</dbReference>
<dbReference type="Proteomes" id="UP000320857">
    <property type="component" value="Unassembled WGS sequence"/>
</dbReference>
<dbReference type="PROSITE" id="PS50850">
    <property type="entry name" value="MFS"/>
    <property type="match status" value="1"/>
</dbReference>
<keyword evidence="5 7" id="KW-1133">Transmembrane helix</keyword>
<name>A0A5P0YLL8_9ACTN</name>
<evidence type="ECO:0000256" key="1">
    <source>
        <dbReference type="ARBA" id="ARBA00004651"/>
    </source>
</evidence>
<feature type="transmembrane region" description="Helical" evidence="7">
    <location>
        <begin position="81"/>
        <end position="99"/>
    </location>
</feature>
<feature type="transmembrane region" description="Helical" evidence="7">
    <location>
        <begin position="172"/>
        <end position="193"/>
    </location>
</feature>
<dbReference type="SUPFAM" id="SSF103473">
    <property type="entry name" value="MFS general substrate transporter"/>
    <property type="match status" value="1"/>
</dbReference>
<protein>
    <submittedName>
        <fullName evidence="9">MFS transporter</fullName>
    </submittedName>
</protein>
<evidence type="ECO:0000313" key="10">
    <source>
        <dbReference type="Proteomes" id="UP000320857"/>
    </source>
</evidence>
<feature type="domain" description="Major facilitator superfamily (MFS) profile" evidence="8">
    <location>
        <begin position="210"/>
        <end position="426"/>
    </location>
</feature>
<dbReference type="InterPro" id="IPR010290">
    <property type="entry name" value="TM_effector"/>
</dbReference>
<evidence type="ECO:0000256" key="5">
    <source>
        <dbReference type="ARBA" id="ARBA00022989"/>
    </source>
</evidence>
<keyword evidence="2" id="KW-0813">Transport</keyword>
<feature type="transmembrane region" description="Helical" evidence="7">
    <location>
        <begin position="356"/>
        <end position="377"/>
    </location>
</feature>
<evidence type="ECO:0000256" key="7">
    <source>
        <dbReference type="SAM" id="Phobius"/>
    </source>
</evidence>
<evidence type="ECO:0000256" key="2">
    <source>
        <dbReference type="ARBA" id="ARBA00022448"/>
    </source>
</evidence>
<keyword evidence="10" id="KW-1185">Reference proteome</keyword>